<dbReference type="Proteomes" id="UP000332933">
    <property type="component" value="Unassembled WGS sequence"/>
</dbReference>
<name>A0A485L6W8_9STRA</name>
<evidence type="ECO:0000313" key="2">
    <source>
        <dbReference type="EMBL" id="KAF0692693.1"/>
    </source>
</evidence>
<accession>A0A485L6W8</accession>
<dbReference type="AlphaFoldDB" id="A0A485L6W8"/>
<dbReference type="OrthoDB" id="10603772at2759"/>
<keyword evidence="4" id="KW-1185">Reference proteome</keyword>
<gene>
    <name evidence="3" type="primary">Aste57867_16246</name>
    <name evidence="2" type="ORF">As57867_016189</name>
    <name evidence="3" type="ORF">ASTE57867_16246</name>
</gene>
<proteinExistence type="predicted"/>
<protein>
    <submittedName>
        <fullName evidence="3">Aste57867_16246 protein</fullName>
    </submittedName>
</protein>
<evidence type="ECO:0000256" key="1">
    <source>
        <dbReference type="SAM" id="MobiDB-lite"/>
    </source>
</evidence>
<dbReference type="EMBL" id="VJMH01005856">
    <property type="protein sequence ID" value="KAF0692693.1"/>
    <property type="molecule type" value="Genomic_DNA"/>
</dbReference>
<reference evidence="3 4" key="1">
    <citation type="submission" date="2019-03" db="EMBL/GenBank/DDBJ databases">
        <authorList>
            <person name="Gaulin E."/>
            <person name="Dumas B."/>
        </authorList>
    </citation>
    <scope>NUCLEOTIDE SEQUENCE [LARGE SCALE GENOMIC DNA]</scope>
    <source>
        <strain evidence="3">CBS 568.67</strain>
    </source>
</reference>
<feature type="compositionally biased region" description="Polar residues" evidence="1">
    <location>
        <begin position="31"/>
        <end position="40"/>
    </location>
</feature>
<evidence type="ECO:0000313" key="3">
    <source>
        <dbReference type="EMBL" id="VFT93024.1"/>
    </source>
</evidence>
<reference evidence="2" key="2">
    <citation type="submission" date="2019-06" db="EMBL/GenBank/DDBJ databases">
        <title>Genomics analysis of Aphanomyces spp. identifies a new class of oomycete effector associated with host adaptation.</title>
        <authorList>
            <person name="Gaulin E."/>
        </authorList>
    </citation>
    <scope>NUCLEOTIDE SEQUENCE</scope>
    <source>
        <strain evidence="2">CBS 578.67</strain>
    </source>
</reference>
<dbReference type="EMBL" id="CAADRA010005877">
    <property type="protein sequence ID" value="VFT93024.1"/>
    <property type="molecule type" value="Genomic_DNA"/>
</dbReference>
<organism evidence="3 4">
    <name type="scientific">Aphanomyces stellatus</name>
    <dbReference type="NCBI Taxonomy" id="120398"/>
    <lineage>
        <taxon>Eukaryota</taxon>
        <taxon>Sar</taxon>
        <taxon>Stramenopiles</taxon>
        <taxon>Oomycota</taxon>
        <taxon>Saprolegniomycetes</taxon>
        <taxon>Saprolegniales</taxon>
        <taxon>Verrucalvaceae</taxon>
        <taxon>Aphanomyces</taxon>
    </lineage>
</organism>
<feature type="region of interest" description="Disordered" evidence="1">
    <location>
        <begin position="20"/>
        <end position="43"/>
    </location>
</feature>
<evidence type="ECO:0000313" key="4">
    <source>
        <dbReference type="Proteomes" id="UP000332933"/>
    </source>
</evidence>
<sequence>MTDSTMGSWTLAHGSAVSLNDVAHDDDRQRTAPSLRSPTKNPAVWTRGRVPTHIKQRHELEALRVELTRLKSQLCDIQIGPTRTMSYWEGLAKSEHVERLKATSQNEDLREAVASHAAFIDEMEVAMRKRPRLGAVQMEDWEAFILPMGRTQRGYATHKILDRQFDSLQNVFLRRGLLPPSESTDYRAELKLQPSGAVVFEVIERALLAAPLRDVSAAAWRVVSGELASRNCAGFEQSHERVDAQTVYTHVRDRRHATPCHAHMLMKYYTASTRDVIVSRSILVDPLWTTHMDGDLVEDVASWVEFMPRSDDNTSSVLTVVWRINLGQLPPEATEDMATITTLLESAAIAGQSVDHGSFSPHSRLYPLISPTAPREVTLGNLRIYLALSIQLEDQFKHAVHSAIEQYKQG</sequence>